<dbReference type="EMBL" id="BKCJ010006223">
    <property type="protein sequence ID" value="GEU71008.1"/>
    <property type="molecule type" value="Genomic_DNA"/>
</dbReference>
<dbReference type="Gene3D" id="2.40.70.10">
    <property type="entry name" value="Acid Proteases"/>
    <property type="match status" value="1"/>
</dbReference>
<feature type="region of interest" description="Disordered" evidence="10">
    <location>
        <begin position="1803"/>
        <end position="1822"/>
    </location>
</feature>
<proteinExistence type="predicted"/>
<dbReference type="Gene3D" id="3.30.420.10">
    <property type="entry name" value="Ribonuclease H-like superfamily/Ribonuclease H"/>
    <property type="match status" value="1"/>
</dbReference>
<dbReference type="InterPro" id="IPR043502">
    <property type="entry name" value="DNA/RNA_pol_sf"/>
</dbReference>
<dbReference type="GO" id="GO:0004190">
    <property type="term" value="F:aspartic-type endopeptidase activity"/>
    <property type="evidence" value="ECO:0007669"/>
    <property type="project" value="UniProtKB-KW"/>
</dbReference>
<dbReference type="InterPro" id="IPR041373">
    <property type="entry name" value="RT_RNaseH"/>
</dbReference>
<accession>A0A6L2MAY0</accession>
<keyword evidence="3" id="KW-0548">Nucleotidyltransferase</keyword>
<keyword evidence="6" id="KW-0255">Endonuclease</keyword>
<feature type="domain" description="Reverse transcriptase RNase H-like" evidence="13">
    <location>
        <begin position="903"/>
        <end position="1006"/>
    </location>
</feature>
<dbReference type="PANTHER" id="PTHR37984">
    <property type="entry name" value="PROTEIN CBG26694"/>
    <property type="match status" value="1"/>
</dbReference>
<evidence type="ECO:0000256" key="7">
    <source>
        <dbReference type="ARBA" id="ARBA00022801"/>
    </source>
</evidence>
<dbReference type="Pfam" id="PF22936">
    <property type="entry name" value="Pol_BBD"/>
    <property type="match status" value="1"/>
</dbReference>
<evidence type="ECO:0000259" key="14">
    <source>
        <dbReference type="Pfam" id="PF22936"/>
    </source>
</evidence>
<keyword evidence="2" id="KW-0808">Transferase</keyword>
<dbReference type="InterPro" id="IPR043128">
    <property type="entry name" value="Rev_trsase/Diguanyl_cyclase"/>
</dbReference>
<dbReference type="EC" id="2.7.7.49" evidence="1"/>
<keyword evidence="5" id="KW-0064">Aspartyl protease</keyword>
<dbReference type="Gene3D" id="3.30.70.270">
    <property type="match status" value="2"/>
</dbReference>
<dbReference type="GO" id="GO:0003964">
    <property type="term" value="F:RNA-directed DNA polymerase activity"/>
    <property type="evidence" value="ECO:0007669"/>
    <property type="project" value="UniProtKB-KW"/>
</dbReference>
<evidence type="ECO:0000256" key="1">
    <source>
        <dbReference type="ARBA" id="ARBA00012493"/>
    </source>
</evidence>
<evidence type="ECO:0000256" key="10">
    <source>
        <dbReference type="SAM" id="MobiDB-lite"/>
    </source>
</evidence>
<evidence type="ECO:0000259" key="15">
    <source>
        <dbReference type="Pfam" id="PF25597"/>
    </source>
</evidence>
<name>A0A6L2MAY0_TANCI</name>
<feature type="region of interest" description="Disordered" evidence="10">
    <location>
        <begin position="1778"/>
        <end position="1797"/>
    </location>
</feature>
<sequence length="2613" mass="294368">MCTCSSVINLFPPLDNLKLTIRRRSRADPTLLNDFGMAAEGNGDLPVPDLQTIEELCQPPLNGRGGRISPIAIQAMNFGLKNDMIQQVHNSCQFHGLPGDDANKHRDKFLHITLSIKMNGSPMTPFVSLKAKMEEINKNLMKDLHVNQQVKAVTPNCETCGGPDSFNDCLATIGQTQNVYAAIAYQGGNSYQPQGNCNLLSYRSDNYLGPPGRNQFFHGASGYQAPVHPHGNHQGRNQFFHGASGYQAPVHGQNLTPVYQAPAYQALGYQAPVHQPQIPQPQVVTTNEFTNFMKANDAILKNMQTNVTSLTNSNLKLKNMFVERETEVTKGPVPPTNNESTKDIQPSVVQTETLILNSKLVVAPIIEPIVAPVSAPKPNQKLSIPYPSRLHDQKLCDKANDQRDKFFQIFKDLNFNISFEDALIMMPKLHDQKLCDKANDQRDKFFQIFKDLNFNISFADALIMMPKFGLSIKSLLTNKDKLFELGRTPLNEHCLTVLLKKFPEKLGDPGKFLILCDFPGMAECLALADLGTSINIMPLSVWNKLSLPELTPTLITLELADRSISRPISVAEDVYVKVGSSISRPTLLSLILVQILEEVITFNLDQTSRYSANYNDMKTNRINVIDMACEEHSQEVLGFSNVIVSGNPTLYYDLIVSTSSSTLTPFEESDFLLEEVDAFLALEDDATSPKVDHSYFDPKGDILLLKAFLNDDPSLPPPTQGNYLPQVELKDLPPHLEYVFLEGNDKLPVIIAKDLSDEEKTALITVLKSHKQAIAWKLSDIKEKMLKRCEDTNLYLNWEKSHFMVKEGIALGHKISKNRIKVDKAKVNVIAKLPHPTTIKGIHSFLGYVSFYRRFIQDFSKIARPMTHLLENDTLFFFFKECVDSFQTLKRKLTKALILITPDWDLPLKLMCNASDFAKGAVLGQRHEKHFSPTHYASKTMTGAESNYTIMEKEMFSVVYAFEKLWSYLIMNKSIVYTDHSALKYLFAKKDFKARLLRWVLLLQEFTFKSSEGVYTARKPLTFSKLATIDPPRDIMARTTLPISYHVSPPTSSQVEVSNRGLKRILERIVGENHATWSDKLDDALWAFRVAYKTLIECTPYKLVYGKACHLLIELKHKAYWALKHANYDIQTTGNHKKVQLNELNELRDQAYENSLIYKEKTKRLHDSKIKDRVFNVCDRVLLFNTRPKIFSGKLKTRWSGPFTITHMFSYCTVKLSETDGPNFKCMRTRRSYFPPNTTIPRRLRKHTSNVVEPEIRTIVEMADNRTMAHMLQVPIEGYEDAIIVPPINANNFELKQTHPEVPNTTIKLLFFPFSLEGEARTWLDKEPPRSIRTWEDLVSKFINQFFPPSKTTYLRNEITNFLQKPNETFNEAWERFKYLLRQCSHHGFSELHQLDTFYNALNPNDQDALDFAAGGNFLDKIPRECLSIIESKSKVRYSRSRVTDSRANTNVPLSYSLPSNSFDLQQIAASLEDKLDIRMNRFEKYLNDMKASFVTPTALIKAVEEVLELTEVGCLRCLGAPYPWSPLWVLVAPHPVVGLEVLKFEQWQFRIQQYLQHEHYAMWDVIEFGDSYEVPTNTIDTTTTTTTSGETGTKSGRTVTLTAEDMQKKKNDVKARTTLLLSLPDEHQLRFTKHSSGNEDGNTACVPTASTNVSTASASVTTISQDTACAYITFQSSGSQFKFEDINQIDEDDMEEMDIKWNMALLSMRADKAPRSQDRGRRDNFRQGSKAEEQALKALMEIDGVGWDWSYMANDGEDHALVADEEAPTEFALMASTSTESKTGLPECADDTVTDYSRPSPIVESTSEEDQNRNPSVYENVASPITPKPFIKKRVRKSFTPKPVAHRLYTPSQRPVRTNMNGASPNRTSFDKQAHSYGNKPFHRTLAVRSPYRPPCVLTVNRYFPPANRKFSTGSRKIPIANRKFSTTSRKFPTGCTKSTTVDMGMKGKAGSFQNKIDDKGYWDSGCSRHITGNISYLSDYEPFDGGYVSFGQGGCKITGKGTIKTGKLEFKIVYFVKDLIYNLFNVSQICDNKNNVLFIDSNCIELGRDFKLVLVNKSHNKTPYELFNGRSPAIGFLKPFGCHVMILNTLDNLGKFKEKGDEGYFIGYSMSSKAFRVFNKRTKRVEENLHVEFLENKAIEKGAGPNWLFDIDSLTKSMNYVPVDAGTISTNFSGTKDTASQEATKDVSSLRYIALSNLAHDALLKFTSSKSQDHCSTEVPEGSGNTNPTASTPNTPADHMETLTVETSIPSVSSPVLTAYSTDSQDSSSDARLISKRVANQEETPSLDNILSLTNRFEYILGGTTNLDESNGVEADVSNLETTITASPTPTLRIHKDYPKSQIIGPVDTPIQTRHKSKEMDVKSAFLYGTIDEEVYVMQPPEFQDPEYPAKVYKVEKAMYGLHQAPRAWYDQDRTTIAKSTTLPYDSATRVTSPASIEGSMQQTINELTDFCTSLQWQHSELLARFQAQEAEINKLKERVKLLEDGKGMAAEGSRDDAPIKGKRLDEEEVATKRVSSDTEEIRLDEGEVAAEKVSDATEEMATVLITMDATSILSSGGVQVVPTAVAVAPTDIDIQFARELEEELEKEAQRMNSQIARDEEIAKIHAEEEL</sequence>
<dbReference type="GO" id="GO:0003676">
    <property type="term" value="F:nucleic acid binding"/>
    <property type="evidence" value="ECO:0007669"/>
    <property type="project" value="InterPro"/>
</dbReference>
<evidence type="ECO:0000256" key="2">
    <source>
        <dbReference type="ARBA" id="ARBA00022679"/>
    </source>
</evidence>
<dbReference type="SUPFAM" id="SSF56672">
    <property type="entry name" value="DNA/RNA polymerases"/>
    <property type="match status" value="1"/>
</dbReference>
<dbReference type="CDD" id="cd00303">
    <property type="entry name" value="retropepsin_like"/>
    <property type="match status" value="1"/>
</dbReference>
<feature type="coiled-coil region" evidence="9">
    <location>
        <begin position="2461"/>
        <end position="2488"/>
    </location>
</feature>
<feature type="domain" description="Reverse transcriptase Ty1/copia-type" evidence="12">
    <location>
        <begin position="2360"/>
        <end position="2420"/>
    </location>
</feature>
<evidence type="ECO:0000259" key="11">
    <source>
        <dbReference type="Pfam" id="PF03732"/>
    </source>
</evidence>
<dbReference type="FunFam" id="3.30.70.270:FF:000020">
    <property type="entry name" value="Transposon Tf2-6 polyprotein-like Protein"/>
    <property type="match status" value="1"/>
</dbReference>
<reference evidence="16" key="1">
    <citation type="journal article" date="2019" name="Sci. Rep.">
        <title>Draft genome of Tanacetum cinerariifolium, the natural source of mosquito coil.</title>
        <authorList>
            <person name="Yamashiro T."/>
            <person name="Shiraishi A."/>
            <person name="Satake H."/>
            <person name="Nakayama K."/>
        </authorList>
    </citation>
    <scope>NUCLEOTIDE SEQUENCE</scope>
</reference>
<dbReference type="InterPro" id="IPR050951">
    <property type="entry name" value="Retrovirus_Pol_polyprotein"/>
</dbReference>
<keyword evidence="7" id="KW-0378">Hydrolase</keyword>
<feature type="region of interest" description="Disordered" evidence="10">
    <location>
        <begin position="1711"/>
        <end position="1731"/>
    </location>
</feature>
<comment type="caution">
    <text evidence="16">The sequence shown here is derived from an EMBL/GenBank/DDBJ whole genome shotgun (WGS) entry which is preliminary data.</text>
</comment>
<dbReference type="InterPro" id="IPR021109">
    <property type="entry name" value="Peptidase_aspartic_dom_sf"/>
</dbReference>
<dbReference type="InterPro" id="IPR012337">
    <property type="entry name" value="RNaseH-like_sf"/>
</dbReference>
<organism evidence="16">
    <name type="scientific">Tanacetum cinerariifolium</name>
    <name type="common">Dalmatian daisy</name>
    <name type="synonym">Chrysanthemum cinerariifolium</name>
    <dbReference type="NCBI Taxonomy" id="118510"/>
    <lineage>
        <taxon>Eukaryota</taxon>
        <taxon>Viridiplantae</taxon>
        <taxon>Streptophyta</taxon>
        <taxon>Embryophyta</taxon>
        <taxon>Tracheophyta</taxon>
        <taxon>Spermatophyta</taxon>
        <taxon>Magnoliopsida</taxon>
        <taxon>eudicotyledons</taxon>
        <taxon>Gunneridae</taxon>
        <taxon>Pentapetalae</taxon>
        <taxon>asterids</taxon>
        <taxon>campanulids</taxon>
        <taxon>Asterales</taxon>
        <taxon>Asteraceae</taxon>
        <taxon>Asteroideae</taxon>
        <taxon>Anthemideae</taxon>
        <taxon>Anthemidinae</taxon>
        <taxon>Tanacetum</taxon>
    </lineage>
</organism>
<evidence type="ECO:0000256" key="4">
    <source>
        <dbReference type="ARBA" id="ARBA00022722"/>
    </source>
</evidence>
<gene>
    <name evidence="16" type="ORF">Tci_042986</name>
</gene>
<evidence type="ECO:0000313" key="16">
    <source>
        <dbReference type="EMBL" id="GEU71008.1"/>
    </source>
</evidence>
<dbReference type="InterPro" id="IPR057670">
    <property type="entry name" value="SH3_retrovirus"/>
</dbReference>
<evidence type="ECO:0000259" key="12">
    <source>
        <dbReference type="Pfam" id="PF07727"/>
    </source>
</evidence>
<keyword evidence="4" id="KW-0540">Nuclease</keyword>
<feature type="compositionally biased region" description="Low complexity" evidence="10">
    <location>
        <begin position="2227"/>
        <end position="2239"/>
    </location>
</feature>
<feature type="domain" description="Retroviral polymerase SH3-like" evidence="15">
    <location>
        <begin position="2084"/>
        <end position="2140"/>
    </location>
</feature>
<evidence type="ECO:0000256" key="5">
    <source>
        <dbReference type="ARBA" id="ARBA00022750"/>
    </source>
</evidence>
<keyword evidence="5" id="KW-0645">Protease</keyword>
<feature type="domain" description="Retrovirus-related Pol polyprotein from transposon TNT 1-94-like beta-barrel" evidence="14">
    <location>
        <begin position="1963"/>
        <end position="2034"/>
    </location>
</feature>
<dbReference type="Pfam" id="PF03732">
    <property type="entry name" value="Retrotrans_gag"/>
    <property type="match status" value="1"/>
</dbReference>
<feature type="domain" description="Retrotransposon gag" evidence="11">
    <location>
        <begin position="1311"/>
        <end position="1404"/>
    </location>
</feature>
<keyword evidence="8 16" id="KW-0695">RNA-directed DNA polymerase</keyword>
<dbReference type="Pfam" id="PF07727">
    <property type="entry name" value="RVT_2"/>
    <property type="match status" value="1"/>
</dbReference>
<evidence type="ECO:0000256" key="3">
    <source>
        <dbReference type="ARBA" id="ARBA00022695"/>
    </source>
</evidence>
<evidence type="ECO:0000256" key="9">
    <source>
        <dbReference type="SAM" id="Coils"/>
    </source>
</evidence>
<dbReference type="InterPro" id="IPR036397">
    <property type="entry name" value="RNaseH_sf"/>
</dbReference>
<feature type="coiled-coil region" evidence="9">
    <location>
        <begin position="2577"/>
        <end position="2604"/>
    </location>
</feature>
<feature type="region of interest" description="Disordered" evidence="10">
    <location>
        <begin position="2213"/>
        <end position="2240"/>
    </location>
</feature>
<evidence type="ECO:0000256" key="6">
    <source>
        <dbReference type="ARBA" id="ARBA00022759"/>
    </source>
</evidence>
<dbReference type="PANTHER" id="PTHR37984:SF5">
    <property type="entry name" value="PROTEIN NYNRIN-LIKE"/>
    <property type="match status" value="1"/>
</dbReference>
<protein>
    <recommendedName>
        <fullName evidence="1">RNA-directed DNA polymerase</fullName>
        <ecNumber evidence="1">2.7.7.49</ecNumber>
    </recommendedName>
</protein>
<dbReference type="InterPro" id="IPR013103">
    <property type="entry name" value="RVT_2"/>
</dbReference>
<evidence type="ECO:0000256" key="8">
    <source>
        <dbReference type="ARBA" id="ARBA00022918"/>
    </source>
</evidence>
<dbReference type="Pfam" id="PF17917">
    <property type="entry name" value="RT_RNaseH"/>
    <property type="match status" value="1"/>
</dbReference>
<dbReference type="InterPro" id="IPR054722">
    <property type="entry name" value="PolX-like_BBD"/>
</dbReference>
<dbReference type="SUPFAM" id="SSF53098">
    <property type="entry name" value="Ribonuclease H-like"/>
    <property type="match status" value="1"/>
</dbReference>
<evidence type="ECO:0000259" key="13">
    <source>
        <dbReference type="Pfam" id="PF17917"/>
    </source>
</evidence>
<dbReference type="GO" id="GO:0004519">
    <property type="term" value="F:endonuclease activity"/>
    <property type="evidence" value="ECO:0007669"/>
    <property type="project" value="UniProtKB-KW"/>
</dbReference>
<dbReference type="InterPro" id="IPR005162">
    <property type="entry name" value="Retrotrans_gag_dom"/>
</dbReference>
<dbReference type="Pfam" id="PF25597">
    <property type="entry name" value="SH3_retrovirus"/>
    <property type="match status" value="1"/>
</dbReference>
<dbReference type="CDD" id="cd09274">
    <property type="entry name" value="RNase_HI_RT_Ty3"/>
    <property type="match status" value="1"/>
</dbReference>
<keyword evidence="9" id="KW-0175">Coiled coil</keyword>